<dbReference type="InterPro" id="IPR003593">
    <property type="entry name" value="AAA+_ATPase"/>
</dbReference>
<keyword evidence="4" id="KW-0804">Transcription</keyword>
<protein>
    <submittedName>
        <fullName evidence="8">Sigma-54 dependent response regulator</fullName>
    </submittedName>
</protein>
<sequence>MKMAYRVLLVEDEEAQRKILGGYLQKRGYQVSEAGSGTEALKIVEEKKPEIVLLDWRLPDDDGLNLIPKLKERSPLSAIIMLTAFATVERAVSAMKLGAYHYLTKPVNLEELLLIMERALSELKLRKEIEDLRRKLAELLPIEIRDFVAESHKMKEILALVSKVAPTEATVLITGEPGTGKEVLAHLIHHLSSRKEGPFVQVNCAAIPEGLLESELFGHEKGAFTGADRAKPGLFEEAHRGTIFLDEVGELPLPLQAKLLRVLQDGTFRRIGDTKEIKVDARIIAATNRDLEEMVKKGAFREDLFWRLNVFSLRLPPLKERREDIVPLAKYFLQKFSEKYGKAVQGFSREVLEFLLTYHFPGNVRELKNLIERAVILVEEETITIKDLALMPEGPEDLTQKLLTLPLTEAVETLEKIRIREALEKAGGVKTRAAEFLGISERVLRYKLEKYKFN</sequence>
<dbReference type="Gene3D" id="3.40.50.2300">
    <property type="match status" value="1"/>
</dbReference>
<dbReference type="Pfam" id="PF25601">
    <property type="entry name" value="AAA_lid_14"/>
    <property type="match status" value="1"/>
</dbReference>
<dbReference type="InterPro" id="IPR011006">
    <property type="entry name" value="CheY-like_superfamily"/>
</dbReference>
<dbReference type="SUPFAM" id="SSF52172">
    <property type="entry name" value="CheY-like"/>
    <property type="match status" value="1"/>
</dbReference>
<dbReference type="RefSeq" id="WP_068669756.1">
    <property type="nucleotide sequence ID" value="NZ_LWLG01000004.1"/>
</dbReference>
<evidence type="ECO:0000256" key="4">
    <source>
        <dbReference type="ARBA" id="ARBA00023163"/>
    </source>
</evidence>
<dbReference type="SMART" id="SM00382">
    <property type="entry name" value="AAA"/>
    <property type="match status" value="1"/>
</dbReference>
<evidence type="ECO:0000313" key="9">
    <source>
        <dbReference type="Proteomes" id="UP000078390"/>
    </source>
</evidence>
<dbReference type="InterPro" id="IPR002078">
    <property type="entry name" value="Sigma_54_int"/>
</dbReference>
<gene>
    <name evidence="8" type="ORF">TDIS_0906</name>
</gene>
<dbReference type="InterPro" id="IPR002197">
    <property type="entry name" value="HTH_Fis"/>
</dbReference>
<dbReference type="InterPro" id="IPR001789">
    <property type="entry name" value="Sig_transdc_resp-reg_receiver"/>
</dbReference>
<dbReference type="GO" id="GO:0043565">
    <property type="term" value="F:sequence-specific DNA binding"/>
    <property type="evidence" value="ECO:0007669"/>
    <property type="project" value="InterPro"/>
</dbReference>
<evidence type="ECO:0000259" key="7">
    <source>
        <dbReference type="PROSITE" id="PS50110"/>
    </source>
</evidence>
<accession>A0A179D4H3</accession>
<dbReference type="GO" id="GO:0000160">
    <property type="term" value="P:phosphorelay signal transduction system"/>
    <property type="evidence" value="ECO:0007669"/>
    <property type="project" value="InterPro"/>
</dbReference>
<keyword evidence="2" id="KW-0067">ATP-binding</keyword>
<dbReference type="EMBL" id="LWLG01000004">
    <property type="protein sequence ID" value="OAQ20980.1"/>
    <property type="molecule type" value="Genomic_DNA"/>
</dbReference>
<dbReference type="STRING" id="999894.TDIS_0906"/>
<evidence type="ECO:0000256" key="2">
    <source>
        <dbReference type="ARBA" id="ARBA00022840"/>
    </source>
</evidence>
<dbReference type="Gene3D" id="1.10.10.60">
    <property type="entry name" value="Homeodomain-like"/>
    <property type="match status" value="1"/>
</dbReference>
<feature type="modified residue" description="4-aspartylphosphate" evidence="5">
    <location>
        <position position="55"/>
    </location>
</feature>
<dbReference type="CDD" id="cd00009">
    <property type="entry name" value="AAA"/>
    <property type="match status" value="1"/>
</dbReference>
<dbReference type="SUPFAM" id="SSF46689">
    <property type="entry name" value="Homeodomain-like"/>
    <property type="match status" value="1"/>
</dbReference>
<dbReference type="Pfam" id="PF00072">
    <property type="entry name" value="Response_reg"/>
    <property type="match status" value="1"/>
</dbReference>
<dbReference type="SUPFAM" id="SSF52540">
    <property type="entry name" value="P-loop containing nucleoside triphosphate hydrolases"/>
    <property type="match status" value="1"/>
</dbReference>
<feature type="domain" description="Response regulatory" evidence="7">
    <location>
        <begin position="6"/>
        <end position="120"/>
    </location>
</feature>
<dbReference type="PANTHER" id="PTHR32071">
    <property type="entry name" value="TRANSCRIPTIONAL REGULATORY PROTEIN"/>
    <property type="match status" value="1"/>
</dbReference>
<dbReference type="AlphaFoldDB" id="A0A179D4H3"/>
<dbReference type="InterPro" id="IPR027417">
    <property type="entry name" value="P-loop_NTPase"/>
</dbReference>
<dbReference type="PROSITE" id="PS50045">
    <property type="entry name" value="SIGMA54_INTERACT_4"/>
    <property type="match status" value="1"/>
</dbReference>
<dbReference type="InterPro" id="IPR025944">
    <property type="entry name" value="Sigma_54_int_dom_CS"/>
</dbReference>
<evidence type="ECO:0000256" key="1">
    <source>
        <dbReference type="ARBA" id="ARBA00022741"/>
    </source>
</evidence>
<name>A0A179D4H3_9BACT</name>
<evidence type="ECO:0000259" key="6">
    <source>
        <dbReference type="PROSITE" id="PS50045"/>
    </source>
</evidence>
<dbReference type="SMART" id="SM00448">
    <property type="entry name" value="REC"/>
    <property type="match status" value="1"/>
</dbReference>
<evidence type="ECO:0000313" key="8">
    <source>
        <dbReference type="EMBL" id="OAQ20980.1"/>
    </source>
</evidence>
<dbReference type="GO" id="GO:0006355">
    <property type="term" value="P:regulation of DNA-templated transcription"/>
    <property type="evidence" value="ECO:0007669"/>
    <property type="project" value="InterPro"/>
</dbReference>
<reference evidence="8 9" key="1">
    <citation type="submission" date="2016-04" db="EMBL/GenBank/DDBJ databases">
        <title>Genome analysis of Thermosulfurimonas dismutans, the first thermophilic sulfur-disproportionating bacterium of the phylum Thermodesulfobacteria.</title>
        <authorList>
            <person name="Mardanov A.V."/>
            <person name="Beletsky A.V."/>
            <person name="Kadnikov V.V."/>
            <person name="Slobodkin A.I."/>
            <person name="Ravin N.V."/>
        </authorList>
    </citation>
    <scope>NUCLEOTIDE SEQUENCE [LARGE SCALE GENOMIC DNA]</scope>
    <source>
        <strain evidence="8 9">S95</strain>
    </source>
</reference>
<dbReference type="PROSITE" id="PS50110">
    <property type="entry name" value="RESPONSE_REGULATORY"/>
    <property type="match status" value="1"/>
</dbReference>
<dbReference type="Gene3D" id="1.10.8.60">
    <property type="match status" value="1"/>
</dbReference>
<feature type="domain" description="Sigma-54 factor interaction" evidence="6">
    <location>
        <begin position="147"/>
        <end position="376"/>
    </location>
</feature>
<keyword evidence="9" id="KW-1185">Reference proteome</keyword>
<evidence type="ECO:0000256" key="5">
    <source>
        <dbReference type="PROSITE-ProRule" id="PRU00169"/>
    </source>
</evidence>
<dbReference type="Pfam" id="PF02954">
    <property type="entry name" value="HTH_8"/>
    <property type="match status" value="1"/>
</dbReference>
<dbReference type="Pfam" id="PF00158">
    <property type="entry name" value="Sigma54_activat"/>
    <property type="match status" value="1"/>
</dbReference>
<dbReference type="InterPro" id="IPR058031">
    <property type="entry name" value="AAA_lid_NorR"/>
</dbReference>
<dbReference type="FunFam" id="3.40.50.300:FF:000006">
    <property type="entry name" value="DNA-binding transcriptional regulator NtrC"/>
    <property type="match status" value="1"/>
</dbReference>
<dbReference type="PANTHER" id="PTHR32071:SF119">
    <property type="entry name" value="SIGMA L-DEPENDENT TRANSCRIPTIONAL REGULATOR YPLP-RELATED"/>
    <property type="match status" value="1"/>
</dbReference>
<dbReference type="InterPro" id="IPR009057">
    <property type="entry name" value="Homeodomain-like_sf"/>
</dbReference>
<comment type="caution">
    <text evidence="8">The sequence shown here is derived from an EMBL/GenBank/DDBJ whole genome shotgun (WGS) entry which is preliminary data.</text>
</comment>
<dbReference type="GO" id="GO:0005524">
    <property type="term" value="F:ATP binding"/>
    <property type="evidence" value="ECO:0007669"/>
    <property type="project" value="UniProtKB-KW"/>
</dbReference>
<dbReference type="PROSITE" id="PS00688">
    <property type="entry name" value="SIGMA54_INTERACT_3"/>
    <property type="match status" value="1"/>
</dbReference>
<organism evidence="8 9">
    <name type="scientific">Thermosulfurimonas dismutans</name>
    <dbReference type="NCBI Taxonomy" id="999894"/>
    <lineage>
        <taxon>Bacteria</taxon>
        <taxon>Pseudomonadati</taxon>
        <taxon>Thermodesulfobacteriota</taxon>
        <taxon>Thermodesulfobacteria</taxon>
        <taxon>Thermodesulfobacteriales</taxon>
        <taxon>Thermodesulfobacteriaceae</taxon>
        <taxon>Thermosulfurimonas</taxon>
    </lineage>
</organism>
<proteinExistence type="predicted"/>
<dbReference type="Proteomes" id="UP000078390">
    <property type="component" value="Unassembled WGS sequence"/>
</dbReference>
<keyword evidence="1" id="KW-0547">Nucleotide-binding</keyword>
<keyword evidence="5" id="KW-0597">Phosphoprotein</keyword>
<dbReference type="Gene3D" id="3.40.50.300">
    <property type="entry name" value="P-loop containing nucleotide triphosphate hydrolases"/>
    <property type="match status" value="1"/>
</dbReference>
<evidence type="ECO:0000256" key="3">
    <source>
        <dbReference type="ARBA" id="ARBA00023015"/>
    </source>
</evidence>
<dbReference type="PRINTS" id="PR01590">
    <property type="entry name" value="HTHFIS"/>
</dbReference>
<keyword evidence="3" id="KW-0805">Transcription regulation</keyword>